<dbReference type="Proteomes" id="UP000809440">
    <property type="component" value="Unassembled WGS sequence"/>
</dbReference>
<evidence type="ECO:0000313" key="2">
    <source>
        <dbReference type="EMBL" id="MBM2412320.1"/>
    </source>
</evidence>
<dbReference type="RefSeq" id="WP_085629128.1">
    <property type="nucleotide sequence ID" value="NZ_JAFBWU010000004.1"/>
</dbReference>
<feature type="transmembrane region" description="Helical" evidence="1">
    <location>
        <begin position="136"/>
        <end position="154"/>
    </location>
</feature>
<keyword evidence="5" id="KW-1185">Reference proteome</keyword>
<comment type="caution">
    <text evidence="2">The sequence shown here is derived from an EMBL/GenBank/DDBJ whole genome shotgun (WGS) entry which is preliminary data.</text>
</comment>
<dbReference type="EMBL" id="JAFBXF010000004">
    <property type="protein sequence ID" value="MBM2416988.1"/>
    <property type="molecule type" value="Genomic_DNA"/>
</dbReference>
<evidence type="ECO:0000313" key="3">
    <source>
        <dbReference type="EMBL" id="MBM2416988.1"/>
    </source>
</evidence>
<feature type="transmembrane region" description="Helical" evidence="1">
    <location>
        <begin position="73"/>
        <end position="93"/>
    </location>
</feature>
<dbReference type="Proteomes" id="UP000755667">
    <property type="component" value="Unassembled WGS sequence"/>
</dbReference>
<reference evidence="2 5" key="1">
    <citation type="submission" date="2021-01" db="EMBL/GenBank/DDBJ databases">
        <title>Diatom-associated Roseobacters Show Island Model of Population Structure.</title>
        <authorList>
            <person name="Qu L."/>
            <person name="Feng X."/>
            <person name="Chen Y."/>
            <person name="Li L."/>
            <person name="Wang X."/>
            <person name="Hu Z."/>
            <person name="Wang H."/>
            <person name="Luo H."/>
        </authorList>
    </citation>
    <scope>NUCLEOTIDE SEQUENCE</scope>
    <source>
        <strain evidence="3 5">CC28-63</strain>
        <strain evidence="2">CC28-69</strain>
    </source>
</reference>
<evidence type="ECO:0000256" key="1">
    <source>
        <dbReference type="SAM" id="Phobius"/>
    </source>
</evidence>
<keyword evidence="1" id="KW-0472">Membrane</keyword>
<feature type="transmembrane region" description="Helical" evidence="1">
    <location>
        <begin position="44"/>
        <end position="61"/>
    </location>
</feature>
<sequence length="163" mass="18006">MTLLPFLSAPLPVQLHIIAAVFALFLGPFALYRRRRDRTHKVVGYLWVTAMTVLAVASFLIPSHFTPIGIGPLHGFAVLTLWSLWTGISAAIARDIARHEAVFRSLYSNGLIIAGAFTFLPGRTMNQMLFGEPSQLGWVVIAALLGLVALRVFLPRLRQQAWA</sequence>
<proteinExistence type="predicted"/>
<dbReference type="GeneID" id="62640874"/>
<evidence type="ECO:0000313" key="4">
    <source>
        <dbReference type="Proteomes" id="UP000755667"/>
    </source>
</evidence>
<protein>
    <submittedName>
        <fullName evidence="2">DUF2306 domain-containing protein</fullName>
    </submittedName>
</protein>
<evidence type="ECO:0000313" key="5">
    <source>
        <dbReference type="Proteomes" id="UP000809440"/>
    </source>
</evidence>
<dbReference type="AlphaFoldDB" id="A0A9Q2RZI6"/>
<dbReference type="OrthoDB" id="9815686at2"/>
<dbReference type="InterPro" id="IPR018750">
    <property type="entry name" value="DUF2306_membrane"/>
</dbReference>
<name>A0A9Q2RZI6_9RHOB</name>
<keyword evidence="1" id="KW-0812">Transmembrane</keyword>
<gene>
    <name evidence="2" type="ORF">JQX41_08415</name>
    <name evidence="3" type="ORF">JQX48_08420</name>
</gene>
<feature type="transmembrane region" description="Helical" evidence="1">
    <location>
        <begin position="105"/>
        <end position="124"/>
    </location>
</feature>
<dbReference type="Pfam" id="PF10067">
    <property type="entry name" value="DUF2306"/>
    <property type="match status" value="1"/>
</dbReference>
<organism evidence="2 4">
    <name type="scientific">Marivita cryptomonadis</name>
    <dbReference type="NCBI Taxonomy" id="505252"/>
    <lineage>
        <taxon>Bacteria</taxon>
        <taxon>Pseudomonadati</taxon>
        <taxon>Pseudomonadota</taxon>
        <taxon>Alphaproteobacteria</taxon>
        <taxon>Rhodobacterales</taxon>
        <taxon>Roseobacteraceae</taxon>
        <taxon>Marivita</taxon>
    </lineage>
</organism>
<dbReference type="EMBL" id="JAFBXE010000004">
    <property type="protein sequence ID" value="MBM2412320.1"/>
    <property type="molecule type" value="Genomic_DNA"/>
</dbReference>
<feature type="transmembrane region" description="Helical" evidence="1">
    <location>
        <begin position="13"/>
        <end position="32"/>
    </location>
</feature>
<keyword evidence="1" id="KW-1133">Transmembrane helix</keyword>
<accession>A0A9Q2RZI6</accession>